<proteinExistence type="predicted"/>
<dbReference type="EMBL" id="FNXF01000016">
    <property type="protein sequence ID" value="SEI07997.1"/>
    <property type="molecule type" value="Genomic_DNA"/>
</dbReference>
<feature type="compositionally biased region" description="Polar residues" evidence="2">
    <location>
        <begin position="40"/>
        <end position="61"/>
    </location>
</feature>
<evidence type="ECO:0000256" key="1">
    <source>
        <dbReference type="SAM" id="Coils"/>
    </source>
</evidence>
<evidence type="ECO:0000313" key="3">
    <source>
        <dbReference type="EMBL" id="SEI07997.1"/>
    </source>
</evidence>
<dbReference type="OrthoDB" id="5771317at2"/>
<organism evidence="3 4">
    <name type="scientific">Rheinheimera pacifica</name>
    <dbReference type="NCBI Taxonomy" id="173990"/>
    <lineage>
        <taxon>Bacteria</taxon>
        <taxon>Pseudomonadati</taxon>
        <taxon>Pseudomonadota</taxon>
        <taxon>Gammaproteobacteria</taxon>
        <taxon>Chromatiales</taxon>
        <taxon>Chromatiaceae</taxon>
        <taxon>Rheinheimera</taxon>
    </lineage>
</organism>
<keyword evidence="1" id="KW-0175">Coiled coil</keyword>
<dbReference type="STRING" id="173990.SAMN05660691_03419"/>
<sequence>MTVSGLSINNYQLQYQLLKPETDVADTGTQRQEIAAIATSAATKPTTQHAPQQQDETSKQQEAFLSQLMDQMLANRIGLDKQKYDEIQQKIEEAQAEKDALQQQPQSPERDGKIAVLDAKLEKLGKALEGLMEQAERVRKQQERTKLAY</sequence>
<keyword evidence="4" id="KW-1185">Reference proteome</keyword>
<feature type="region of interest" description="Disordered" evidence="2">
    <location>
        <begin position="37"/>
        <end position="61"/>
    </location>
</feature>
<evidence type="ECO:0008006" key="5">
    <source>
        <dbReference type="Google" id="ProtNLM"/>
    </source>
</evidence>
<feature type="coiled-coil region" evidence="1">
    <location>
        <begin position="77"/>
        <end position="148"/>
    </location>
</feature>
<dbReference type="RefSeq" id="WP_092795909.1">
    <property type="nucleotide sequence ID" value="NZ_FNXF01000016.1"/>
</dbReference>
<evidence type="ECO:0000313" key="4">
    <source>
        <dbReference type="Proteomes" id="UP000199371"/>
    </source>
</evidence>
<name>A0A1H6NB02_9GAMM</name>
<evidence type="ECO:0000256" key="2">
    <source>
        <dbReference type="SAM" id="MobiDB-lite"/>
    </source>
</evidence>
<accession>A0A1H6NB02</accession>
<protein>
    <recommendedName>
        <fullName evidence="5">FlxA-like protein</fullName>
    </recommendedName>
</protein>
<reference evidence="4" key="1">
    <citation type="submission" date="2016-10" db="EMBL/GenBank/DDBJ databases">
        <authorList>
            <person name="Varghese N."/>
            <person name="Submissions S."/>
        </authorList>
    </citation>
    <scope>NUCLEOTIDE SEQUENCE [LARGE SCALE GENOMIC DNA]</scope>
    <source>
        <strain evidence="4">DSM 17616</strain>
    </source>
</reference>
<dbReference type="Proteomes" id="UP000199371">
    <property type="component" value="Unassembled WGS sequence"/>
</dbReference>
<dbReference type="AlphaFoldDB" id="A0A1H6NB02"/>
<gene>
    <name evidence="3" type="ORF">SAMN05660691_03419</name>
</gene>